<accession>A0A371E8K9</accession>
<feature type="non-terminal residue" evidence="1">
    <location>
        <position position="1"/>
    </location>
</feature>
<evidence type="ECO:0000313" key="1">
    <source>
        <dbReference type="EMBL" id="RDX62329.1"/>
    </source>
</evidence>
<reference evidence="1" key="1">
    <citation type="submission" date="2018-05" db="EMBL/GenBank/DDBJ databases">
        <title>Draft genome of Mucuna pruriens seed.</title>
        <authorList>
            <person name="Nnadi N.E."/>
            <person name="Vos R."/>
            <person name="Hasami M.H."/>
            <person name="Devisetty U.K."/>
            <person name="Aguiy J.C."/>
        </authorList>
    </citation>
    <scope>NUCLEOTIDE SEQUENCE [LARGE SCALE GENOMIC DNA]</scope>
    <source>
        <strain evidence="1">JCA_2017</strain>
    </source>
</reference>
<dbReference type="EMBL" id="QJKJ01015560">
    <property type="protein sequence ID" value="RDX62329.1"/>
    <property type="molecule type" value="Genomic_DNA"/>
</dbReference>
<organism evidence="1 2">
    <name type="scientific">Mucuna pruriens</name>
    <name type="common">Velvet bean</name>
    <name type="synonym">Dolichos pruriens</name>
    <dbReference type="NCBI Taxonomy" id="157652"/>
    <lineage>
        <taxon>Eukaryota</taxon>
        <taxon>Viridiplantae</taxon>
        <taxon>Streptophyta</taxon>
        <taxon>Embryophyta</taxon>
        <taxon>Tracheophyta</taxon>
        <taxon>Spermatophyta</taxon>
        <taxon>Magnoliopsida</taxon>
        <taxon>eudicotyledons</taxon>
        <taxon>Gunneridae</taxon>
        <taxon>Pentapetalae</taxon>
        <taxon>rosids</taxon>
        <taxon>fabids</taxon>
        <taxon>Fabales</taxon>
        <taxon>Fabaceae</taxon>
        <taxon>Papilionoideae</taxon>
        <taxon>50 kb inversion clade</taxon>
        <taxon>NPAAA clade</taxon>
        <taxon>indigoferoid/millettioid clade</taxon>
        <taxon>Phaseoleae</taxon>
        <taxon>Mucuna</taxon>
    </lineage>
</organism>
<keyword evidence="2" id="KW-1185">Reference proteome</keyword>
<gene>
    <name evidence="1" type="ORF">CR513_59354</name>
</gene>
<proteinExistence type="predicted"/>
<comment type="caution">
    <text evidence="1">The sequence shown here is derived from an EMBL/GenBank/DDBJ whole genome shotgun (WGS) entry which is preliminary data.</text>
</comment>
<dbReference type="AlphaFoldDB" id="A0A371E8K9"/>
<protein>
    <recommendedName>
        <fullName evidence="3">Retrotransposon gag domain-containing protein</fullName>
    </recommendedName>
</protein>
<dbReference type="Proteomes" id="UP000257109">
    <property type="component" value="Unassembled WGS sequence"/>
</dbReference>
<evidence type="ECO:0000313" key="2">
    <source>
        <dbReference type="Proteomes" id="UP000257109"/>
    </source>
</evidence>
<dbReference type="OrthoDB" id="1934635at2759"/>
<evidence type="ECO:0008006" key="3">
    <source>
        <dbReference type="Google" id="ProtNLM"/>
    </source>
</evidence>
<name>A0A371E8K9_MUCPR</name>
<sequence length="221" mass="25962">MDAGTYECQRPLIVESCTYLYKHEAGMVENSPYRNELGTEPDLMMCWPILDGFHLDSMGANNKAKKGLFRKKFQVSNLCDVLYISRVVTYEWNPRGCQQALKNVKERKFKDKTIEAKEIDKQEKLKKRKLNSKGFCQDMDGFFFHALLRSLSVACHICIIECFNYDELVKVRMVSYQFSGYGIVWWNQYIREVKDTRFVPASYAMDLYNKLQRMYQGPKSV</sequence>